<feature type="compositionally biased region" description="Basic and acidic residues" evidence="1">
    <location>
        <begin position="142"/>
        <end position="153"/>
    </location>
</feature>
<proteinExistence type="predicted"/>
<evidence type="ECO:0000313" key="2">
    <source>
        <dbReference type="EMBL" id="KAJ7702506.1"/>
    </source>
</evidence>
<dbReference type="Proteomes" id="UP001215598">
    <property type="component" value="Unassembled WGS sequence"/>
</dbReference>
<feature type="compositionally biased region" description="Basic residues" evidence="1">
    <location>
        <begin position="111"/>
        <end position="124"/>
    </location>
</feature>
<evidence type="ECO:0000313" key="3">
    <source>
        <dbReference type="Proteomes" id="UP001215598"/>
    </source>
</evidence>
<accession>A0AAD7E0L4</accession>
<gene>
    <name evidence="2" type="ORF">B0H16DRAFT_1748270</name>
</gene>
<organism evidence="2 3">
    <name type="scientific">Mycena metata</name>
    <dbReference type="NCBI Taxonomy" id="1033252"/>
    <lineage>
        <taxon>Eukaryota</taxon>
        <taxon>Fungi</taxon>
        <taxon>Dikarya</taxon>
        <taxon>Basidiomycota</taxon>
        <taxon>Agaricomycotina</taxon>
        <taxon>Agaricomycetes</taxon>
        <taxon>Agaricomycetidae</taxon>
        <taxon>Agaricales</taxon>
        <taxon>Marasmiineae</taxon>
        <taxon>Mycenaceae</taxon>
        <taxon>Mycena</taxon>
    </lineage>
</organism>
<reference evidence="2" key="1">
    <citation type="submission" date="2023-03" db="EMBL/GenBank/DDBJ databases">
        <title>Massive genome expansion in bonnet fungi (Mycena s.s.) driven by repeated elements and novel gene families across ecological guilds.</title>
        <authorList>
            <consortium name="Lawrence Berkeley National Laboratory"/>
            <person name="Harder C.B."/>
            <person name="Miyauchi S."/>
            <person name="Viragh M."/>
            <person name="Kuo A."/>
            <person name="Thoen E."/>
            <person name="Andreopoulos B."/>
            <person name="Lu D."/>
            <person name="Skrede I."/>
            <person name="Drula E."/>
            <person name="Henrissat B."/>
            <person name="Morin E."/>
            <person name="Kohler A."/>
            <person name="Barry K."/>
            <person name="LaButti K."/>
            <person name="Morin E."/>
            <person name="Salamov A."/>
            <person name="Lipzen A."/>
            <person name="Mereny Z."/>
            <person name="Hegedus B."/>
            <person name="Baldrian P."/>
            <person name="Stursova M."/>
            <person name="Weitz H."/>
            <person name="Taylor A."/>
            <person name="Grigoriev I.V."/>
            <person name="Nagy L.G."/>
            <person name="Martin F."/>
            <person name="Kauserud H."/>
        </authorList>
    </citation>
    <scope>NUCLEOTIDE SEQUENCE</scope>
    <source>
        <strain evidence="2">CBHHK182m</strain>
    </source>
</reference>
<feature type="compositionally biased region" description="Polar residues" evidence="1">
    <location>
        <begin position="71"/>
        <end position="80"/>
    </location>
</feature>
<name>A0AAD7E0L4_9AGAR</name>
<dbReference type="AlphaFoldDB" id="A0AAD7E0L4"/>
<evidence type="ECO:0000256" key="1">
    <source>
        <dbReference type="SAM" id="MobiDB-lite"/>
    </source>
</evidence>
<feature type="region of interest" description="Disordered" evidence="1">
    <location>
        <begin position="71"/>
        <end position="170"/>
    </location>
</feature>
<feature type="compositionally biased region" description="Gly residues" evidence="1">
    <location>
        <begin position="157"/>
        <end position="170"/>
    </location>
</feature>
<comment type="caution">
    <text evidence="2">The sequence shown here is derived from an EMBL/GenBank/DDBJ whole genome shotgun (WGS) entry which is preliminary data.</text>
</comment>
<feature type="compositionally biased region" description="Low complexity" evidence="1">
    <location>
        <begin position="96"/>
        <end position="110"/>
    </location>
</feature>
<sequence length="170" mass="18114">MPAEQPLRSPEYWRAFHRQRALRRDRGPNPPRFLTFGAVPTPQPIVTFIPNRAAPVYSFVQNDGSLVQSYNPTALQTTPPVKSAAERALPAMSKRTTATTSTSASAASSARGRHSNASRGKTPRAPKLTAEAELLRRFRARAAAERAGLEGRRASGSGSGHASGSGSGHA</sequence>
<dbReference type="EMBL" id="JARKIB010000516">
    <property type="protein sequence ID" value="KAJ7702506.1"/>
    <property type="molecule type" value="Genomic_DNA"/>
</dbReference>
<keyword evidence="3" id="KW-1185">Reference proteome</keyword>
<protein>
    <submittedName>
        <fullName evidence="2">Uncharacterized protein</fullName>
    </submittedName>
</protein>